<feature type="domain" description="HTH tetR-type" evidence="6">
    <location>
        <begin position="1"/>
        <end position="50"/>
    </location>
</feature>
<dbReference type="SUPFAM" id="SSF48498">
    <property type="entry name" value="Tetracyclin repressor-like, C-terminal domain"/>
    <property type="match status" value="1"/>
</dbReference>
<evidence type="ECO:0000256" key="2">
    <source>
        <dbReference type="ARBA" id="ARBA00023125"/>
    </source>
</evidence>
<dbReference type="InterPro" id="IPR001647">
    <property type="entry name" value="HTH_TetR"/>
</dbReference>
<dbReference type="EMBL" id="CP024988">
    <property type="protein sequence ID" value="AWT26834.1"/>
    <property type="molecule type" value="Genomic_DNA"/>
</dbReference>
<dbReference type="Gene3D" id="1.10.357.10">
    <property type="entry name" value="Tetracycline Repressor, domain 2"/>
    <property type="match status" value="1"/>
</dbReference>
<dbReference type="InterPro" id="IPR036271">
    <property type="entry name" value="Tet_transcr_reg_TetR-rel_C_sf"/>
</dbReference>
<dbReference type="GO" id="GO:0045892">
    <property type="term" value="P:negative regulation of DNA-templated transcription"/>
    <property type="evidence" value="ECO:0007669"/>
    <property type="project" value="InterPro"/>
</dbReference>
<keyword evidence="8" id="KW-1185">Reference proteome</keyword>
<evidence type="ECO:0000259" key="6">
    <source>
        <dbReference type="PROSITE" id="PS50977"/>
    </source>
</evidence>
<organism evidence="7 8">
    <name type="scientific">Corynebacterium provencense</name>
    <dbReference type="NCBI Taxonomy" id="1737425"/>
    <lineage>
        <taxon>Bacteria</taxon>
        <taxon>Bacillati</taxon>
        <taxon>Actinomycetota</taxon>
        <taxon>Actinomycetes</taxon>
        <taxon>Mycobacteriales</taxon>
        <taxon>Corynebacteriaceae</taxon>
        <taxon>Corynebacterium</taxon>
    </lineage>
</organism>
<keyword evidence="3" id="KW-0804">Transcription</keyword>
<dbReference type="InterPro" id="IPR004111">
    <property type="entry name" value="Repressor_TetR_C"/>
</dbReference>
<name>A0A2Z3YW94_9CORY</name>
<dbReference type="STRING" id="1737425.GCA_900049755_02793"/>
<dbReference type="AlphaFoldDB" id="A0A2Z3YW94"/>
<accession>A0A2Z3YW94</accession>
<sequence>MEAALDIGVSTFTMAAVAEKLGITSPALYRCFSSRDDLLEACLRKISSRVTDPPHCEDWREFLGTVADSAWDMFTRYPYLEAVFTSQTRSLRAVFPVTDRLLTQLNQFGFTWRQSVFSLMYITDLTTSAVAHLQRQLAEFLRDRNSPGARVFRGPDDEPLPDRESLTEASRRQWRSTVDFFLDHLAVVAPRWPEYTGPVARPPQPK</sequence>
<feature type="DNA-binding region" description="H-T-H motif" evidence="4">
    <location>
        <begin position="13"/>
        <end position="32"/>
    </location>
</feature>
<dbReference type="GO" id="GO:0003677">
    <property type="term" value="F:DNA binding"/>
    <property type="evidence" value="ECO:0007669"/>
    <property type="project" value="UniProtKB-UniRule"/>
</dbReference>
<keyword evidence="2 4" id="KW-0238">DNA-binding</keyword>
<evidence type="ECO:0000313" key="8">
    <source>
        <dbReference type="Proteomes" id="UP000247696"/>
    </source>
</evidence>
<feature type="region of interest" description="Disordered" evidence="5">
    <location>
        <begin position="148"/>
        <end position="168"/>
    </location>
</feature>
<dbReference type="Pfam" id="PF00440">
    <property type="entry name" value="TetR_N"/>
    <property type="match status" value="1"/>
</dbReference>
<evidence type="ECO:0000256" key="4">
    <source>
        <dbReference type="PROSITE-ProRule" id="PRU00335"/>
    </source>
</evidence>
<reference evidence="8" key="1">
    <citation type="submission" date="2017-11" db="EMBL/GenBank/DDBJ databases">
        <title>Otitis media/interna in a cat caused by the recently described species Corynebacterium provencense.</title>
        <authorList>
            <person name="Kittl S."/>
            <person name="Brodard I."/>
            <person name="Rychener L."/>
            <person name="Jores J."/>
            <person name="Roosje P."/>
            <person name="Gobeli Brawand S."/>
        </authorList>
    </citation>
    <scope>NUCLEOTIDE SEQUENCE [LARGE SCALE GENOMIC DNA]</scope>
    <source>
        <strain evidence="8">17KM38</strain>
    </source>
</reference>
<evidence type="ECO:0000313" key="7">
    <source>
        <dbReference type="EMBL" id="AWT26834.1"/>
    </source>
</evidence>
<feature type="compositionally biased region" description="Basic and acidic residues" evidence="5">
    <location>
        <begin position="153"/>
        <end position="168"/>
    </location>
</feature>
<evidence type="ECO:0000256" key="1">
    <source>
        <dbReference type="ARBA" id="ARBA00023015"/>
    </source>
</evidence>
<proteinExistence type="predicted"/>
<keyword evidence="1" id="KW-0805">Transcription regulation</keyword>
<dbReference type="Proteomes" id="UP000247696">
    <property type="component" value="Chromosome"/>
</dbReference>
<dbReference type="InterPro" id="IPR009057">
    <property type="entry name" value="Homeodomain-like_sf"/>
</dbReference>
<evidence type="ECO:0000256" key="3">
    <source>
        <dbReference type="ARBA" id="ARBA00023163"/>
    </source>
</evidence>
<dbReference type="Pfam" id="PF02909">
    <property type="entry name" value="TetR_C_1"/>
    <property type="match status" value="1"/>
</dbReference>
<gene>
    <name evidence="7" type="primary">tetR_4</name>
    <name evidence="7" type="ORF">Csp1_20720</name>
</gene>
<dbReference type="PROSITE" id="PS50977">
    <property type="entry name" value="HTH_TETR_2"/>
    <property type="match status" value="1"/>
</dbReference>
<dbReference type="SUPFAM" id="SSF46689">
    <property type="entry name" value="Homeodomain-like"/>
    <property type="match status" value="1"/>
</dbReference>
<protein>
    <submittedName>
        <fullName evidence="7">Tetracycline repressor protein class D</fullName>
    </submittedName>
</protein>
<dbReference type="KEGG" id="cpre:Csp1_20720"/>
<evidence type="ECO:0000256" key="5">
    <source>
        <dbReference type="SAM" id="MobiDB-lite"/>
    </source>
</evidence>